<reference evidence="4 5" key="1">
    <citation type="submission" date="2019-02" db="EMBL/GenBank/DDBJ databases">
        <title>Deep-cultivation of Planctomycetes and their phenomic and genomic characterization uncovers novel biology.</title>
        <authorList>
            <person name="Wiegand S."/>
            <person name="Jogler M."/>
            <person name="Boedeker C."/>
            <person name="Pinto D."/>
            <person name="Vollmers J."/>
            <person name="Rivas-Marin E."/>
            <person name="Kohn T."/>
            <person name="Peeters S.H."/>
            <person name="Heuer A."/>
            <person name="Rast P."/>
            <person name="Oberbeckmann S."/>
            <person name="Bunk B."/>
            <person name="Jeske O."/>
            <person name="Meyerdierks A."/>
            <person name="Storesund J.E."/>
            <person name="Kallscheuer N."/>
            <person name="Luecker S."/>
            <person name="Lage O.M."/>
            <person name="Pohl T."/>
            <person name="Merkel B.J."/>
            <person name="Hornburger P."/>
            <person name="Mueller R.-W."/>
            <person name="Bruemmer F."/>
            <person name="Labrenz M."/>
            <person name="Spormann A.M."/>
            <person name="Op den Camp H."/>
            <person name="Overmann J."/>
            <person name="Amann R."/>
            <person name="Jetten M.S.M."/>
            <person name="Mascher T."/>
            <person name="Medema M.H."/>
            <person name="Devos D.P."/>
            <person name="Kaster A.-K."/>
            <person name="Ovreas L."/>
            <person name="Rohde M."/>
            <person name="Galperin M.Y."/>
            <person name="Jogler C."/>
        </authorList>
    </citation>
    <scope>NUCLEOTIDE SEQUENCE [LARGE SCALE GENOMIC DNA]</scope>
    <source>
        <strain evidence="4 5">Mal48</strain>
    </source>
</reference>
<dbReference type="OrthoDB" id="289126at2"/>
<dbReference type="Proteomes" id="UP000315724">
    <property type="component" value="Chromosome"/>
</dbReference>
<feature type="domain" description="DUF1553" evidence="3">
    <location>
        <begin position="440"/>
        <end position="667"/>
    </location>
</feature>
<dbReference type="Pfam" id="PF07583">
    <property type="entry name" value="PSCyt2"/>
    <property type="match status" value="1"/>
</dbReference>
<dbReference type="PANTHER" id="PTHR35889:SF3">
    <property type="entry name" value="F-BOX DOMAIN-CONTAINING PROTEIN"/>
    <property type="match status" value="1"/>
</dbReference>
<keyword evidence="1" id="KW-0812">Transmembrane</keyword>
<gene>
    <name evidence="4" type="ORF">Mal48_33290</name>
</gene>
<accession>A0A517QR14</accession>
<dbReference type="InterPro" id="IPR011444">
    <property type="entry name" value="DUF1549"/>
</dbReference>
<evidence type="ECO:0008006" key="6">
    <source>
        <dbReference type="Google" id="ProtNLM"/>
    </source>
</evidence>
<proteinExistence type="predicted"/>
<keyword evidence="1" id="KW-1133">Transmembrane helix</keyword>
<evidence type="ECO:0000313" key="4">
    <source>
        <dbReference type="EMBL" id="QDT34070.1"/>
    </source>
</evidence>
<evidence type="ECO:0000259" key="2">
    <source>
        <dbReference type="Pfam" id="PF07583"/>
    </source>
</evidence>
<name>A0A517QR14_9PLAN</name>
<evidence type="ECO:0000259" key="3">
    <source>
        <dbReference type="Pfam" id="PF07587"/>
    </source>
</evidence>
<keyword evidence="5" id="KW-1185">Reference proteome</keyword>
<feature type="domain" description="DUF1549" evidence="2">
    <location>
        <begin position="195"/>
        <end position="378"/>
    </location>
</feature>
<dbReference type="PANTHER" id="PTHR35889">
    <property type="entry name" value="CYCLOINULO-OLIGOSACCHARIDE FRUCTANOTRANSFERASE-RELATED"/>
    <property type="match status" value="1"/>
</dbReference>
<dbReference type="EMBL" id="CP036267">
    <property type="protein sequence ID" value="QDT34070.1"/>
    <property type="molecule type" value="Genomic_DNA"/>
</dbReference>
<evidence type="ECO:0000313" key="5">
    <source>
        <dbReference type="Proteomes" id="UP000315724"/>
    </source>
</evidence>
<organism evidence="4 5">
    <name type="scientific">Thalassoglobus polymorphus</name>
    <dbReference type="NCBI Taxonomy" id="2527994"/>
    <lineage>
        <taxon>Bacteria</taxon>
        <taxon>Pseudomonadati</taxon>
        <taxon>Planctomycetota</taxon>
        <taxon>Planctomycetia</taxon>
        <taxon>Planctomycetales</taxon>
        <taxon>Planctomycetaceae</taxon>
        <taxon>Thalassoglobus</taxon>
    </lineage>
</organism>
<sequence length="707" mass="80198">MNTKSRQELLTLLEGFLEGNISQEELTRIETLVLSSPDGRRLYMDFMQLHGNLYWDAAGCGADSEVRTIQSSGKFSSHVKPIERFRRRKVVGVLTAAALLICVGLMLRTSGALPFNQQTASNDKNTPADTNPVPLPVDVSPEHQGVTPDIVRVQLPPKDKSGVSGSDQPVIDKVSSEFKALPFDPSSDLEVVSFINQELRETLDDHGVRPSPRSEETEWIRRVHLDLAGRIPTSLEVETFLNQTDANKRALLLDSLLESRDFASHFATIWTTLLVGRSTDRVIDRKALYTYLENQFGNNQPWSDTVTDLITAEGPAHQSGPTNFLLAHLNNEAVPATAMTARIFLCQQIQCTQCHRHPTAKDWGQEKFWEFNAFFQKTSVKKQMLVDEKTGQTKQSLELVEADSSQLEPSYYLDLRGVMKVAYPRFAEVEIQPEEDLTLRDQLAQLLTAEDDSQLAKAFVNRSWLHFFGHAFTRQVDDMGPHHQTSHPELLDGISKAFASNQYDVRRLIRWICLSDAYHYTSTPIEENKIDDPDAGETPLFSRMYLKPLSPEQIFNSLMVASGVSPDERRHRGATFAQREEWMQQFFSALENEENGELSTFDGSLSQTLMMMNGELIQKAIDPQTGHVLREILSDRNKSETDRIKDLCLAALSRYPTKQELESIRKMLRNNLRQRASRNVPSHVAYTEAFRDVYWAYLNSSEFSVNH</sequence>
<protein>
    <recommendedName>
        <fullName evidence="6">DUF1549 domain-containing protein</fullName>
    </recommendedName>
</protein>
<feature type="transmembrane region" description="Helical" evidence="1">
    <location>
        <begin position="90"/>
        <end position="107"/>
    </location>
</feature>
<evidence type="ECO:0000256" key="1">
    <source>
        <dbReference type="SAM" id="Phobius"/>
    </source>
</evidence>
<dbReference type="KEGG" id="tpol:Mal48_33290"/>
<dbReference type="RefSeq" id="WP_145201418.1">
    <property type="nucleotide sequence ID" value="NZ_CP036267.1"/>
</dbReference>
<dbReference type="Pfam" id="PF07587">
    <property type="entry name" value="PSD1"/>
    <property type="match status" value="1"/>
</dbReference>
<dbReference type="AlphaFoldDB" id="A0A517QR14"/>
<dbReference type="InterPro" id="IPR022655">
    <property type="entry name" value="DUF1553"/>
</dbReference>
<keyword evidence="1" id="KW-0472">Membrane</keyword>